<comment type="caution">
    <text evidence="2">The sequence shown here is derived from an EMBL/GenBank/DDBJ whole genome shotgun (WGS) entry which is preliminary data.</text>
</comment>
<dbReference type="PANTHER" id="PTHR39214">
    <property type="entry name" value="MICROBODY (PEROXISOME) BIOGENESIS PROTEIN PEROXIN 8 (EUROFUNG)"/>
    <property type="match status" value="1"/>
</dbReference>
<dbReference type="OrthoDB" id="2357318at2759"/>
<feature type="region of interest" description="Disordered" evidence="1">
    <location>
        <begin position="487"/>
        <end position="507"/>
    </location>
</feature>
<dbReference type="InterPro" id="IPR055334">
    <property type="entry name" value="PEX8-like"/>
</dbReference>
<organism evidence="2 3">
    <name type="scientific">Diversispora eburnea</name>
    <dbReference type="NCBI Taxonomy" id="1213867"/>
    <lineage>
        <taxon>Eukaryota</taxon>
        <taxon>Fungi</taxon>
        <taxon>Fungi incertae sedis</taxon>
        <taxon>Mucoromycota</taxon>
        <taxon>Glomeromycotina</taxon>
        <taxon>Glomeromycetes</taxon>
        <taxon>Diversisporales</taxon>
        <taxon>Diversisporaceae</taxon>
        <taxon>Diversispora</taxon>
    </lineage>
</organism>
<name>A0A9N8ZK06_9GLOM</name>
<dbReference type="EMBL" id="CAJVPK010000350">
    <property type="protein sequence ID" value="CAG8498386.1"/>
    <property type="molecule type" value="Genomic_DNA"/>
</dbReference>
<gene>
    <name evidence="2" type="ORF">DEBURN_LOCUS4544</name>
</gene>
<evidence type="ECO:0000256" key="1">
    <source>
        <dbReference type="SAM" id="MobiDB-lite"/>
    </source>
</evidence>
<evidence type="ECO:0000313" key="2">
    <source>
        <dbReference type="EMBL" id="CAG8498386.1"/>
    </source>
</evidence>
<dbReference type="Proteomes" id="UP000789706">
    <property type="component" value="Unassembled WGS sequence"/>
</dbReference>
<proteinExistence type="predicted"/>
<keyword evidence="3" id="KW-1185">Reference proteome</keyword>
<accession>A0A9N8ZK06</accession>
<reference evidence="2" key="1">
    <citation type="submission" date="2021-06" db="EMBL/GenBank/DDBJ databases">
        <authorList>
            <person name="Kallberg Y."/>
            <person name="Tangrot J."/>
            <person name="Rosling A."/>
        </authorList>
    </citation>
    <scope>NUCLEOTIDE SEQUENCE</scope>
    <source>
        <strain evidence="2">AZ414A</strain>
    </source>
</reference>
<evidence type="ECO:0000313" key="3">
    <source>
        <dbReference type="Proteomes" id="UP000789706"/>
    </source>
</evidence>
<dbReference type="PANTHER" id="PTHR39214:SF1">
    <property type="entry name" value="MICROBODY (PEROXISOME) BIOGENESIS PROTEIN PEROXIN 8 (EUROFUNG)"/>
    <property type="match status" value="1"/>
</dbReference>
<protein>
    <submittedName>
        <fullName evidence="2">11054_t:CDS:1</fullName>
    </submittedName>
</protein>
<dbReference type="AlphaFoldDB" id="A0A9N8ZK06"/>
<sequence>MSNLASKYEGPNPSIARSLLSFPLNPEYLYNLLTEFISSQNINNVGQEYLFDFGASLFYTIQQVTHLKLSSNEVKKKEKAEWVRIFLKVFIEQGFIGFIMLSGLLKGYQIIKSNEKRFPIGELITEVEDAFLTSLDSVIKENQDIIVLDEQNKMNPKKEIIAYICGQIIPSIPYEQLIKFNSKGIIMQICSSIIFENPRIFQNGVFIKNITQDILNDNNQKWTTNSKSYKSLQNKTNDFIFKELPRISWGISKLVLFVDKNEIIDLLNLTYSFAIELFRLWEECPLSLVEKEESLDEETKKATPLLWLIFKTLLFSITMIFKSIVDQSLFQPEICEKQVLDKSLDDEIEVNSLIEVCRPLDGNNSPSNKSRITYYLLVIEQLMKSINDNMVEQEILPFIHKYIKDNKDSLLFESVHSGYPNIFSIIQLRTAYSEVIKYTSETDDVLCWLCLDRLIKKIESITPESKELNDHSNQSLKFESTSYNSTNLSDLSSSQSEDDSTNNITSINNDPESIQAVALYLRRGHLLLTLIDQVQFVNLIIIKTLLEKIKEFLEAEPNGIGKLALKKVLFDTLSMGLDYTKKDVCVKWWLSEGSKITVSQ</sequence>